<gene>
    <name evidence="11" type="ORF">A2537_01000</name>
</gene>
<dbReference type="EC" id="2.7.7.7" evidence="1"/>
<dbReference type="GO" id="GO:0003887">
    <property type="term" value="F:DNA-directed DNA polymerase activity"/>
    <property type="evidence" value="ECO:0007669"/>
    <property type="project" value="UniProtKB-KW"/>
</dbReference>
<dbReference type="GO" id="GO:0009360">
    <property type="term" value="C:DNA polymerase III complex"/>
    <property type="evidence" value="ECO:0007669"/>
    <property type="project" value="InterPro"/>
</dbReference>
<evidence type="ECO:0000256" key="4">
    <source>
        <dbReference type="ARBA" id="ARBA00022695"/>
    </source>
</evidence>
<evidence type="ECO:0000313" key="12">
    <source>
        <dbReference type="Proteomes" id="UP000178490"/>
    </source>
</evidence>
<keyword evidence="6" id="KW-0239">DNA-directed DNA polymerase</keyword>
<dbReference type="InterPro" id="IPR027417">
    <property type="entry name" value="P-loop_NTPase"/>
</dbReference>
<organism evidence="11 12">
    <name type="scientific">Candidatus Magasanikbacteria bacterium RIFOXYD2_FULL_36_9</name>
    <dbReference type="NCBI Taxonomy" id="1798707"/>
    <lineage>
        <taxon>Bacteria</taxon>
        <taxon>Candidatus Magasanikiibacteriota</taxon>
    </lineage>
</organism>
<dbReference type="PANTHER" id="PTHR34388">
    <property type="entry name" value="DNA POLYMERASE III SUBUNIT DELTA"/>
    <property type="match status" value="1"/>
</dbReference>
<sequence length="302" mass="34707">EQVERFKQTRDPQGYNVVFLDAQKCEAGKITSEILATPFLAEKRMLVVENILSISDKEFLQQLIDRIKNNKIPESNIVIFWQGEKLSKVKEVKDLHALLSKEKYTKEHELLIGSQLVNFIISEVKNRGAKIATVAVNYLAQNVAGDMWFLNSLLDQLLAYAQEKEISLADVKLFLEEKVDDNVFNMVEAIVSGNKKQAFKLVTEQRRMGEDDFKLFGLIVWQFRIILQMRSLFDEQSSISSDIMAKELGLHPFVVKKNLSLIKKYNKKQLSNIYEQLLKMDFKAKTGQTDLGLMLDLLIQSV</sequence>
<name>A0A1F6NZ19_9BACT</name>
<proteinExistence type="inferred from homology"/>
<keyword evidence="4" id="KW-0548">Nucleotidyltransferase</keyword>
<evidence type="ECO:0000259" key="9">
    <source>
        <dbReference type="Pfam" id="PF06144"/>
    </source>
</evidence>
<dbReference type="Pfam" id="PF21694">
    <property type="entry name" value="DNA_pol3_delta_C"/>
    <property type="match status" value="1"/>
</dbReference>
<dbReference type="NCBIfam" id="TIGR01128">
    <property type="entry name" value="holA"/>
    <property type="match status" value="1"/>
</dbReference>
<feature type="domain" description="DNA polymerase III delta N-terminal" evidence="9">
    <location>
        <begin position="13"/>
        <end position="97"/>
    </location>
</feature>
<evidence type="ECO:0000256" key="8">
    <source>
        <dbReference type="ARBA" id="ARBA00049244"/>
    </source>
</evidence>
<feature type="domain" description="DNA polymerase III delta subunit-like C-terminal" evidence="10">
    <location>
        <begin position="181"/>
        <end position="300"/>
    </location>
</feature>
<comment type="similarity">
    <text evidence="7">Belongs to the DNA polymerase HolA subunit family.</text>
</comment>
<evidence type="ECO:0000259" key="10">
    <source>
        <dbReference type="Pfam" id="PF21694"/>
    </source>
</evidence>
<evidence type="ECO:0000256" key="2">
    <source>
        <dbReference type="ARBA" id="ARBA00017703"/>
    </source>
</evidence>
<evidence type="ECO:0000256" key="3">
    <source>
        <dbReference type="ARBA" id="ARBA00022679"/>
    </source>
</evidence>
<protein>
    <recommendedName>
        <fullName evidence="2">DNA polymerase III subunit delta</fullName>
        <ecNumber evidence="1">2.7.7.7</ecNumber>
    </recommendedName>
</protein>
<dbReference type="Proteomes" id="UP000178490">
    <property type="component" value="Unassembled WGS sequence"/>
</dbReference>
<evidence type="ECO:0000256" key="1">
    <source>
        <dbReference type="ARBA" id="ARBA00012417"/>
    </source>
</evidence>
<comment type="caution">
    <text evidence="11">The sequence shown here is derived from an EMBL/GenBank/DDBJ whole genome shotgun (WGS) entry which is preliminary data.</text>
</comment>
<dbReference type="EMBL" id="MFRC01000041">
    <property type="protein sequence ID" value="OGH89159.1"/>
    <property type="molecule type" value="Genomic_DNA"/>
</dbReference>
<dbReference type="GO" id="GO:0003677">
    <property type="term" value="F:DNA binding"/>
    <property type="evidence" value="ECO:0007669"/>
    <property type="project" value="InterPro"/>
</dbReference>
<comment type="catalytic activity">
    <reaction evidence="8">
        <text>DNA(n) + a 2'-deoxyribonucleoside 5'-triphosphate = DNA(n+1) + diphosphate</text>
        <dbReference type="Rhea" id="RHEA:22508"/>
        <dbReference type="Rhea" id="RHEA-COMP:17339"/>
        <dbReference type="Rhea" id="RHEA-COMP:17340"/>
        <dbReference type="ChEBI" id="CHEBI:33019"/>
        <dbReference type="ChEBI" id="CHEBI:61560"/>
        <dbReference type="ChEBI" id="CHEBI:173112"/>
        <dbReference type="EC" id="2.7.7.7"/>
    </reaction>
</comment>
<dbReference type="SUPFAM" id="SSF52540">
    <property type="entry name" value="P-loop containing nucleoside triphosphate hydrolases"/>
    <property type="match status" value="1"/>
</dbReference>
<dbReference type="InterPro" id="IPR010372">
    <property type="entry name" value="DNA_pol3_delta_N"/>
</dbReference>
<dbReference type="InterPro" id="IPR005790">
    <property type="entry name" value="DNA_polIII_delta"/>
</dbReference>
<dbReference type="Pfam" id="PF06144">
    <property type="entry name" value="DNA_pol3_delta"/>
    <property type="match status" value="1"/>
</dbReference>
<evidence type="ECO:0000256" key="5">
    <source>
        <dbReference type="ARBA" id="ARBA00022705"/>
    </source>
</evidence>
<dbReference type="GO" id="GO:0006261">
    <property type="term" value="P:DNA-templated DNA replication"/>
    <property type="evidence" value="ECO:0007669"/>
    <property type="project" value="TreeGrafter"/>
</dbReference>
<dbReference type="Gene3D" id="1.20.272.10">
    <property type="match status" value="1"/>
</dbReference>
<reference evidence="11 12" key="1">
    <citation type="journal article" date="2016" name="Nat. Commun.">
        <title>Thousands of microbial genomes shed light on interconnected biogeochemical processes in an aquifer system.</title>
        <authorList>
            <person name="Anantharaman K."/>
            <person name="Brown C.T."/>
            <person name="Hug L.A."/>
            <person name="Sharon I."/>
            <person name="Castelle C.J."/>
            <person name="Probst A.J."/>
            <person name="Thomas B.C."/>
            <person name="Singh A."/>
            <person name="Wilkins M.J."/>
            <person name="Karaoz U."/>
            <person name="Brodie E.L."/>
            <person name="Williams K.H."/>
            <person name="Hubbard S.S."/>
            <person name="Banfield J.F."/>
        </authorList>
    </citation>
    <scope>NUCLEOTIDE SEQUENCE [LARGE SCALE GENOMIC DNA]</scope>
</reference>
<accession>A0A1F6NZ19</accession>
<dbReference type="AlphaFoldDB" id="A0A1F6NZ19"/>
<evidence type="ECO:0000256" key="6">
    <source>
        <dbReference type="ARBA" id="ARBA00022932"/>
    </source>
</evidence>
<keyword evidence="3" id="KW-0808">Transferase</keyword>
<keyword evidence="5" id="KW-0235">DNA replication</keyword>
<dbReference type="InterPro" id="IPR048466">
    <property type="entry name" value="DNA_pol3_delta-like_C"/>
</dbReference>
<dbReference type="Gene3D" id="3.40.50.300">
    <property type="entry name" value="P-loop containing nucleotide triphosphate hydrolases"/>
    <property type="match status" value="1"/>
</dbReference>
<dbReference type="InterPro" id="IPR008921">
    <property type="entry name" value="DNA_pol3_clamp-load_cplx_C"/>
</dbReference>
<dbReference type="SUPFAM" id="SSF48019">
    <property type="entry name" value="post-AAA+ oligomerization domain-like"/>
    <property type="match status" value="1"/>
</dbReference>
<evidence type="ECO:0000256" key="7">
    <source>
        <dbReference type="ARBA" id="ARBA00034754"/>
    </source>
</evidence>
<dbReference type="PANTHER" id="PTHR34388:SF1">
    <property type="entry name" value="DNA POLYMERASE III SUBUNIT DELTA"/>
    <property type="match status" value="1"/>
</dbReference>
<feature type="non-terminal residue" evidence="11">
    <location>
        <position position="1"/>
    </location>
</feature>
<evidence type="ECO:0000313" key="11">
    <source>
        <dbReference type="EMBL" id="OGH89159.1"/>
    </source>
</evidence>
<dbReference type="Gene3D" id="1.10.8.60">
    <property type="match status" value="1"/>
</dbReference>